<keyword evidence="2" id="KW-1185">Reference proteome</keyword>
<proteinExistence type="predicted"/>
<reference evidence="1" key="1">
    <citation type="journal article" date="2023" name="G3 (Bethesda)">
        <title>A reference genome for the long-term kleptoplast-retaining sea slug Elysia crispata morphotype clarki.</title>
        <authorList>
            <person name="Eastman K.E."/>
            <person name="Pendleton A.L."/>
            <person name="Shaikh M.A."/>
            <person name="Suttiyut T."/>
            <person name="Ogas R."/>
            <person name="Tomko P."/>
            <person name="Gavelis G."/>
            <person name="Widhalm J.R."/>
            <person name="Wisecaver J.H."/>
        </authorList>
    </citation>
    <scope>NUCLEOTIDE SEQUENCE</scope>
    <source>
        <strain evidence="1">ECLA1</strain>
    </source>
</reference>
<sequence>MSRRQGSKLKRGEYWLHWSSSGQDTRENSRPVQTGKPNAFELLSLRLSFVYPTCARQKPGGFPGFPDRSKPSEPVSDLAAAAQCLSHYTFWCGFWTRSRTKFSKLRPHSGAVRLDVVRASSLDLAPCF</sequence>
<evidence type="ECO:0000313" key="1">
    <source>
        <dbReference type="EMBL" id="KAK3768393.1"/>
    </source>
</evidence>
<dbReference type="AlphaFoldDB" id="A0AAE0ZFJ5"/>
<comment type="caution">
    <text evidence="1">The sequence shown here is derived from an EMBL/GenBank/DDBJ whole genome shotgun (WGS) entry which is preliminary data.</text>
</comment>
<dbReference type="Proteomes" id="UP001283361">
    <property type="component" value="Unassembled WGS sequence"/>
</dbReference>
<organism evidence="1 2">
    <name type="scientific">Elysia crispata</name>
    <name type="common">lettuce slug</name>
    <dbReference type="NCBI Taxonomy" id="231223"/>
    <lineage>
        <taxon>Eukaryota</taxon>
        <taxon>Metazoa</taxon>
        <taxon>Spiralia</taxon>
        <taxon>Lophotrochozoa</taxon>
        <taxon>Mollusca</taxon>
        <taxon>Gastropoda</taxon>
        <taxon>Heterobranchia</taxon>
        <taxon>Euthyneura</taxon>
        <taxon>Panpulmonata</taxon>
        <taxon>Sacoglossa</taxon>
        <taxon>Placobranchoidea</taxon>
        <taxon>Plakobranchidae</taxon>
        <taxon>Elysia</taxon>
    </lineage>
</organism>
<protein>
    <submittedName>
        <fullName evidence="1">Uncharacterized protein</fullName>
    </submittedName>
</protein>
<evidence type="ECO:0000313" key="2">
    <source>
        <dbReference type="Proteomes" id="UP001283361"/>
    </source>
</evidence>
<gene>
    <name evidence="1" type="ORF">RRG08_031181</name>
</gene>
<accession>A0AAE0ZFJ5</accession>
<name>A0AAE0ZFJ5_9GAST</name>
<dbReference type="EMBL" id="JAWDGP010004062">
    <property type="protein sequence ID" value="KAK3768393.1"/>
    <property type="molecule type" value="Genomic_DNA"/>
</dbReference>